<proteinExistence type="predicted"/>
<keyword evidence="3" id="KW-1185">Reference proteome</keyword>
<gene>
    <name evidence="2" type="ORF">B0H17DRAFT_605657</name>
</gene>
<sequence length="108" mass="11722">MGGQTYDPGYITRESVAQSFAFDPMASHDNPVVYSAFPGDGRASNQGYSSRSRKFRTSMRCTSPLTFFSPLIFRPSSCTPAFSSCLSTVSTSACTIIITVFLLSCIFS</sequence>
<organism evidence="2 3">
    <name type="scientific">Mycena rosella</name>
    <name type="common">Pink bonnet</name>
    <name type="synonym">Agaricus rosellus</name>
    <dbReference type="NCBI Taxonomy" id="1033263"/>
    <lineage>
        <taxon>Eukaryota</taxon>
        <taxon>Fungi</taxon>
        <taxon>Dikarya</taxon>
        <taxon>Basidiomycota</taxon>
        <taxon>Agaricomycotina</taxon>
        <taxon>Agaricomycetes</taxon>
        <taxon>Agaricomycetidae</taxon>
        <taxon>Agaricales</taxon>
        <taxon>Marasmiineae</taxon>
        <taxon>Mycenaceae</taxon>
        <taxon>Mycena</taxon>
    </lineage>
</organism>
<name>A0AAD7M8R6_MYCRO</name>
<dbReference type="Proteomes" id="UP001221757">
    <property type="component" value="Unassembled WGS sequence"/>
</dbReference>
<reference evidence="2" key="1">
    <citation type="submission" date="2023-03" db="EMBL/GenBank/DDBJ databases">
        <title>Massive genome expansion in bonnet fungi (Mycena s.s.) driven by repeated elements and novel gene families across ecological guilds.</title>
        <authorList>
            <consortium name="Lawrence Berkeley National Laboratory"/>
            <person name="Harder C.B."/>
            <person name="Miyauchi S."/>
            <person name="Viragh M."/>
            <person name="Kuo A."/>
            <person name="Thoen E."/>
            <person name="Andreopoulos B."/>
            <person name="Lu D."/>
            <person name="Skrede I."/>
            <person name="Drula E."/>
            <person name="Henrissat B."/>
            <person name="Morin E."/>
            <person name="Kohler A."/>
            <person name="Barry K."/>
            <person name="LaButti K."/>
            <person name="Morin E."/>
            <person name="Salamov A."/>
            <person name="Lipzen A."/>
            <person name="Mereny Z."/>
            <person name="Hegedus B."/>
            <person name="Baldrian P."/>
            <person name="Stursova M."/>
            <person name="Weitz H."/>
            <person name="Taylor A."/>
            <person name="Grigoriev I.V."/>
            <person name="Nagy L.G."/>
            <person name="Martin F."/>
            <person name="Kauserud H."/>
        </authorList>
    </citation>
    <scope>NUCLEOTIDE SEQUENCE</scope>
    <source>
        <strain evidence="2">CBHHK067</strain>
    </source>
</reference>
<evidence type="ECO:0000313" key="3">
    <source>
        <dbReference type="Proteomes" id="UP001221757"/>
    </source>
</evidence>
<dbReference type="EMBL" id="JARKIE010000007">
    <property type="protein sequence ID" value="KAJ7705992.1"/>
    <property type="molecule type" value="Genomic_DNA"/>
</dbReference>
<feature type="transmembrane region" description="Helical" evidence="1">
    <location>
        <begin position="81"/>
        <end position="107"/>
    </location>
</feature>
<dbReference type="AlphaFoldDB" id="A0AAD7M8R6"/>
<accession>A0AAD7M8R6</accession>
<keyword evidence="1" id="KW-0472">Membrane</keyword>
<protein>
    <submittedName>
        <fullName evidence="2">Uncharacterized protein</fullName>
    </submittedName>
</protein>
<keyword evidence="1" id="KW-1133">Transmembrane helix</keyword>
<comment type="caution">
    <text evidence="2">The sequence shown here is derived from an EMBL/GenBank/DDBJ whole genome shotgun (WGS) entry which is preliminary data.</text>
</comment>
<evidence type="ECO:0000313" key="2">
    <source>
        <dbReference type="EMBL" id="KAJ7705992.1"/>
    </source>
</evidence>
<evidence type="ECO:0000256" key="1">
    <source>
        <dbReference type="SAM" id="Phobius"/>
    </source>
</evidence>
<keyword evidence="1" id="KW-0812">Transmembrane</keyword>